<organism evidence="1 2">
    <name type="scientific">Actinoplanes palleronii</name>
    <dbReference type="NCBI Taxonomy" id="113570"/>
    <lineage>
        <taxon>Bacteria</taxon>
        <taxon>Bacillati</taxon>
        <taxon>Actinomycetota</taxon>
        <taxon>Actinomycetes</taxon>
        <taxon>Micromonosporales</taxon>
        <taxon>Micromonosporaceae</taxon>
        <taxon>Actinoplanes</taxon>
    </lineage>
</organism>
<protein>
    <submittedName>
        <fullName evidence="1">Uncharacterized protein</fullName>
    </submittedName>
</protein>
<evidence type="ECO:0000313" key="1">
    <source>
        <dbReference type="EMBL" id="GIE72856.1"/>
    </source>
</evidence>
<dbReference type="EMBL" id="BOMS01000159">
    <property type="protein sequence ID" value="GIE72856.1"/>
    <property type="molecule type" value="Genomic_DNA"/>
</dbReference>
<name>A0ABQ4BQA2_9ACTN</name>
<gene>
    <name evidence="1" type="ORF">Apa02nite_089640</name>
</gene>
<comment type="caution">
    <text evidence="1">The sequence shown here is derived from an EMBL/GenBank/DDBJ whole genome shotgun (WGS) entry which is preliminary data.</text>
</comment>
<reference evidence="1 2" key="1">
    <citation type="submission" date="2021-01" db="EMBL/GenBank/DDBJ databases">
        <title>Whole genome shotgun sequence of Actinoplanes palleronii NBRC 14916.</title>
        <authorList>
            <person name="Komaki H."/>
            <person name="Tamura T."/>
        </authorList>
    </citation>
    <scope>NUCLEOTIDE SEQUENCE [LARGE SCALE GENOMIC DNA]</scope>
    <source>
        <strain evidence="1 2">NBRC 14916</strain>
    </source>
</reference>
<sequence length="54" mass="5545">MILRSGPPRPLAATLSEAELASAASVLPAVADAVRRGELGVAFSGAIGRDPFRR</sequence>
<dbReference type="Proteomes" id="UP000624709">
    <property type="component" value="Unassembled WGS sequence"/>
</dbReference>
<accession>A0ABQ4BQA2</accession>
<proteinExistence type="predicted"/>
<evidence type="ECO:0000313" key="2">
    <source>
        <dbReference type="Proteomes" id="UP000624709"/>
    </source>
</evidence>
<keyword evidence="2" id="KW-1185">Reference proteome</keyword>